<dbReference type="PANTHER" id="PTHR30011">
    <property type="entry name" value="ALKANESULFONATE MONOOXYGENASE-RELATED"/>
    <property type="match status" value="1"/>
</dbReference>
<dbReference type="AlphaFoldDB" id="A0A974SSY9"/>
<reference evidence="6" key="1">
    <citation type="submission" date="2020-11" db="EMBL/GenBank/DDBJ databases">
        <title>Azospira restricta DSM 18626 genome sequence.</title>
        <authorList>
            <person name="Moe W.M."/>
        </authorList>
    </citation>
    <scope>NUCLEOTIDE SEQUENCE</scope>
    <source>
        <strain evidence="6">DSM 18626</strain>
    </source>
</reference>
<dbReference type="GO" id="GO:0004497">
    <property type="term" value="F:monooxygenase activity"/>
    <property type="evidence" value="ECO:0007669"/>
    <property type="project" value="UniProtKB-KW"/>
</dbReference>
<dbReference type="Pfam" id="PF00296">
    <property type="entry name" value="Bac_luciferase"/>
    <property type="match status" value="1"/>
</dbReference>
<dbReference type="Proteomes" id="UP000663444">
    <property type="component" value="Chromosome"/>
</dbReference>
<evidence type="ECO:0000259" key="5">
    <source>
        <dbReference type="Pfam" id="PF00296"/>
    </source>
</evidence>
<feature type="domain" description="Luciferase-like" evidence="5">
    <location>
        <begin position="42"/>
        <end position="243"/>
    </location>
</feature>
<keyword evidence="2" id="KW-0288">FMN</keyword>
<dbReference type="Gene3D" id="3.20.20.30">
    <property type="entry name" value="Luciferase-like domain"/>
    <property type="match status" value="1"/>
</dbReference>
<dbReference type="GO" id="GO:0016705">
    <property type="term" value="F:oxidoreductase activity, acting on paired donors, with incorporation or reduction of molecular oxygen"/>
    <property type="evidence" value="ECO:0007669"/>
    <property type="project" value="InterPro"/>
</dbReference>
<evidence type="ECO:0000313" key="7">
    <source>
        <dbReference type="Proteomes" id="UP000663444"/>
    </source>
</evidence>
<proteinExistence type="predicted"/>
<dbReference type="PANTHER" id="PTHR30011:SF16">
    <property type="entry name" value="C2H2 FINGER DOMAIN TRANSCRIPTION FACTOR (EUROFUNG)-RELATED"/>
    <property type="match status" value="1"/>
</dbReference>
<sequence>MFTCNRQQRPTDNPGFAQMFAPGRLSLGLFFPIESFAGDRPSMGGQVALARRAEQAGFGALWFRDVPLRDPDFGDVGQVFDPWVYLGYIAAGTRRIALATGAIVLPIRHPVHTAKAAASVDRLSGGRLVLGVASGDRPSEFPAFGRALEARGDLFREHLHVLRRLLGESFPAVDSAYGVLRGLDLVPKPRADGIPLLVTGHSRQSLDWIAAHADGWVTYPRSLEAQQRTIAGWRETAARVRPGEFLPFAQSLYLDLADDPGLPPQPIHLGYRVGRRPLVELLAALRDAGANHVALNLKYGRRPAVAVLDELAEHVLPAFAPIAAAA</sequence>
<name>A0A974SSY9_9RHOO</name>
<gene>
    <name evidence="6" type="ORF">IWH25_18775</name>
</gene>
<evidence type="ECO:0000313" key="6">
    <source>
        <dbReference type="EMBL" id="QRJ65807.1"/>
    </source>
</evidence>
<protein>
    <submittedName>
        <fullName evidence="6">LLM class oxidoreductase</fullName>
    </submittedName>
</protein>
<dbReference type="InterPro" id="IPR011251">
    <property type="entry name" value="Luciferase-like_dom"/>
</dbReference>
<keyword evidence="7" id="KW-1185">Reference proteome</keyword>
<dbReference type="InterPro" id="IPR036661">
    <property type="entry name" value="Luciferase-like_sf"/>
</dbReference>
<evidence type="ECO:0000256" key="2">
    <source>
        <dbReference type="ARBA" id="ARBA00022643"/>
    </source>
</evidence>
<dbReference type="SUPFAM" id="SSF51679">
    <property type="entry name" value="Bacterial luciferase-like"/>
    <property type="match status" value="1"/>
</dbReference>
<evidence type="ECO:0000256" key="3">
    <source>
        <dbReference type="ARBA" id="ARBA00023002"/>
    </source>
</evidence>
<dbReference type="InterPro" id="IPR020020">
    <property type="entry name" value="Luciferase-type_oxidoreductase"/>
</dbReference>
<dbReference type="InterPro" id="IPR051260">
    <property type="entry name" value="Diverse_substr_monoxygenases"/>
</dbReference>
<keyword evidence="1" id="KW-0285">Flavoprotein</keyword>
<keyword evidence="3" id="KW-0560">Oxidoreductase</keyword>
<dbReference type="EMBL" id="CP064781">
    <property type="protein sequence ID" value="QRJ65807.1"/>
    <property type="molecule type" value="Genomic_DNA"/>
</dbReference>
<keyword evidence="4" id="KW-0503">Monooxygenase</keyword>
<accession>A0A974SSY9</accession>
<dbReference type="KEGG" id="ares:IWH25_18775"/>
<organism evidence="6 7">
    <name type="scientific">Azospira restricta</name>
    <dbReference type="NCBI Taxonomy" id="404405"/>
    <lineage>
        <taxon>Bacteria</taxon>
        <taxon>Pseudomonadati</taxon>
        <taxon>Pseudomonadota</taxon>
        <taxon>Betaproteobacteria</taxon>
        <taxon>Rhodocyclales</taxon>
        <taxon>Rhodocyclaceae</taxon>
        <taxon>Azospira</taxon>
    </lineage>
</organism>
<evidence type="ECO:0000256" key="4">
    <source>
        <dbReference type="ARBA" id="ARBA00023033"/>
    </source>
</evidence>
<evidence type="ECO:0000256" key="1">
    <source>
        <dbReference type="ARBA" id="ARBA00022630"/>
    </source>
</evidence>
<dbReference type="NCBIfam" id="TIGR03571">
    <property type="entry name" value="lucif_BA3436"/>
    <property type="match status" value="1"/>
</dbReference>